<evidence type="ECO:0000256" key="1">
    <source>
        <dbReference type="SAM" id="SignalP"/>
    </source>
</evidence>
<accession>A0A2M9XXE0</accession>
<reference evidence="2" key="1">
    <citation type="journal article" date="2019" name="PLoS Negl. Trop. Dis.">
        <title>Revisiting the worldwide diversity of Leptospira species in the environment.</title>
        <authorList>
            <person name="Vincent A.T."/>
            <person name="Schiettekatte O."/>
            <person name="Bourhy P."/>
            <person name="Veyrier F.J."/>
            <person name="Picardeau M."/>
        </authorList>
    </citation>
    <scope>NUCLEOTIDE SEQUENCE [LARGE SCALE GENOMIC DNA]</scope>
    <source>
        <strain evidence="2">201800277</strain>
    </source>
</reference>
<evidence type="ECO:0008006" key="4">
    <source>
        <dbReference type="Google" id="ProtNLM"/>
    </source>
</evidence>
<feature type="chain" id="PRO_5044383664" description="Lipoprotein" evidence="1">
    <location>
        <begin position="22"/>
        <end position="193"/>
    </location>
</feature>
<keyword evidence="1" id="KW-0732">Signal</keyword>
<gene>
    <name evidence="2" type="ORF">EHQ30_02905</name>
</gene>
<proteinExistence type="predicted"/>
<dbReference type="AlphaFoldDB" id="A0A2M9XXE0"/>
<dbReference type="Proteomes" id="UP000297891">
    <property type="component" value="Unassembled WGS sequence"/>
</dbReference>
<name>A0A2M9XXE0_9LEPT</name>
<keyword evidence="3" id="KW-1185">Reference proteome</keyword>
<comment type="caution">
    <text evidence="2">The sequence shown here is derived from an EMBL/GenBank/DDBJ whole genome shotgun (WGS) entry which is preliminary data.</text>
</comment>
<evidence type="ECO:0000313" key="2">
    <source>
        <dbReference type="EMBL" id="TGK95601.1"/>
    </source>
</evidence>
<organism evidence="2 3">
    <name type="scientific">Leptospira brenneri</name>
    <dbReference type="NCBI Taxonomy" id="2023182"/>
    <lineage>
        <taxon>Bacteria</taxon>
        <taxon>Pseudomonadati</taxon>
        <taxon>Spirochaetota</taxon>
        <taxon>Spirochaetia</taxon>
        <taxon>Leptospirales</taxon>
        <taxon>Leptospiraceae</taxon>
        <taxon>Leptospira</taxon>
    </lineage>
</organism>
<sequence length="193" mass="20613">MKTTIKLTLVMLSVLCITACADNGKVDKSEADNNLVLGLLKTAEASAKEAGQIEIRGTYFQGSCSAGTCTTPGSNTVSIQSNFGTTTGYLYVDYVNGSGTSTYRVNAEIVEFSNSERVLYYKPKNNANISALIWTITADNEILICDVFNGKPTLAETKTDLASRKASGTVYTTNPKAAGCNGSFAFNFLTKTF</sequence>
<protein>
    <recommendedName>
        <fullName evidence="4">Lipoprotein</fullName>
    </recommendedName>
</protein>
<evidence type="ECO:0000313" key="3">
    <source>
        <dbReference type="Proteomes" id="UP000297891"/>
    </source>
</evidence>
<feature type="signal peptide" evidence="1">
    <location>
        <begin position="1"/>
        <end position="21"/>
    </location>
</feature>
<dbReference type="OrthoDB" id="338892at2"/>
<dbReference type="RefSeq" id="WP_100792164.1">
    <property type="nucleotide sequence ID" value="NZ_NPDQ01000010.1"/>
</dbReference>
<dbReference type="EMBL" id="RQFP01000001">
    <property type="protein sequence ID" value="TGK95601.1"/>
    <property type="molecule type" value="Genomic_DNA"/>
</dbReference>